<dbReference type="PROSITE" id="PS50850">
    <property type="entry name" value="MFS"/>
    <property type="match status" value="1"/>
</dbReference>
<sequence length="436" mass="46974">MDVRSVWSTWVWNLDPEVVEFFLRIRRIRLIGLLTTGDFALYTAANCLSLLGTWMQRIACSLLVWDMTQSPFWLGVLAAADLLPTVLVGPIGGAAADRWDALKLNRLSQLALAVVAGLLTAFVQFNVLTLGLLIAIVALQGCIIAIGQSARMTIVQELVGRDDVPVAVAINSMNVNLARLVGPALAGLLIVLFDVVWVFLFNTIATLIFVAVLQRIVPKADTPKQPRGKGVFSEIWQGFRFVASDRGTRLMLLLLLAGGALIRAIAEMLPAFAAMLSAVPATGLAALTSSMAFGSVMAGLTMNIYLSTPRLPLQIAVAWLMSACVAAAFIFGNSVWTLAVFAMLMGYLTSVSLIATQTYIQLGTPPVLRGRVLSVHGLIFRASPSLGALVLGLSSDAFGLEFPVFCSAAIMLVVVLLFMPAVFRMRFHPEEISTRH</sequence>
<name>A0A8G2IRY6_RHILV</name>
<comment type="subcellular location">
    <subcellularLocation>
        <location evidence="1">Cell membrane</location>
        <topology evidence="1">Multi-pass membrane protein</topology>
    </subcellularLocation>
</comment>
<keyword evidence="3" id="KW-1003">Cell membrane</keyword>
<protein>
    <submittedName>
        <fullName evidence="9">MFS transporter</fullName>
    </submittedName>
</protein>
<evidence type="ECO:0000313" key="9">
    <source>
        <dbReference type="EMBL" id="TBX84975.1"/>
    </source>
</evidence>
<evidence type="ECO:0000256" key="2">
    <source>
        <dbReference type="ARBA" id="ARBA00022448"/>
    </source>
</evidence>
<reference evidence="9 10" key="1">
    <citation type="submission" date="2019-02" db="EMBL/GenBank/DDBJ databases">
        <title>The competitiveness to form nodules shapes the capacities of Rhizobium leguminosarum sv viciae communities to promote symbiosis with specific hosts.</title>
        <authorList>
            <person name="Boivin S."/>
            <person name="Lepetit M."/>
        </authorList>
    </citation>
    <scope>NUCLEOTIDE SEQUENCE [LARGE SCALE GENOMIC DNA]</scope>
    <source>
        <strain evidence="9 10">SPF4F3</strain>
    </source>
</reference>
<gene>
    <name evidence="9" type="ORF">E0H31_35850</name>
</gene>
<dbReference type="AlphaFoldDB" id="A0A8G2IRY6"/>
<evidence type="ECO:0000256" key="7">
    <source>
        <dbReference type="SAM" id="Phobius"/>
    </source>
</evidence>
<dbReference type="PANTHER" id="PTHR23513:SF11">
    <property type="entry name" value="STAPHYLOFERRIN A TRANSPORTER"/>
    <property type="match status" value="1"/>
</dbReference>
<dbReference type="CDD" id="cd06173">
    <property type="entry name" value="MFS_MefA_like"/>
    <property type="match status" value="1"/>
</dbReference>
<feature type="transmembrane region" description="Helical" evidence="7">
    <location>
        <begin position="199"/>
        <end position="217"/>
    </location>
</feature>
<evidence type="ECO:0000259" key="8">
    <source>
        <dbReference type="PROSITE" id="PS50850"/>
    </source>
</evidence>
<feature type="transmembrane region" description="Helical" evidence="7">
    <location>
        <begin position="313"/>
        <end position="332"/>
    </location>
</feature>
<keyword evidence="6 7" id="KW-0472">Membrane</keyword>
<dbReference type="EMBL" id="SJLU01000037">
    <property type="protein sequence ID" value="TBX84975.1"/>
    <property type="molecule type" value="Genomic_DNA"/>
</dbReference>
<dbReference type="InterPro" id="IPR020846">
    <property type="entry name" value="MFS_dom"/>
</dbReference>
<dbReference type="Pfam" id="PF05977">
    <property type="entry name" value="MFS_3"/>
    <property type="match status" value="1"/>
</dbReference>
<dbReference type="Proteomes" id="UP000291866">
    <property type="component" value="Unassembled WGS sequence"/>
</dbReference>
<feature type="domain" description="Major facilitator superfamily (MFS) profile" evidence="8">
    <location>
        <begin position="30"/>
        <end position="424"/>
    </location>
</feature>
<evidence type="ECO:0000256" key="5">
    <source>
        <dbReference type="ARBA" id="ARBA00022989"/>
    </source>
</evidence>
<dbReference type="Gene3D" id="1.20.1250.20">
    <property type="entry name" value="MFS general substrate transporter like domains"/>
    <property type="match status" value="1"/>
</dbReference>
<comment type="caution">
    <text evidence="9">The sequence shown here is derived from an EMBL/GenBank/DDBJ whole genome shotgun (WGS) entry which is preliminary data.</text>
</comment>
<dbReference type="InterPro" id="IPR010290">
    <property type="entry name" value="TM_effector"/>
</dbReference>
<dbReference type="GO" id="GO:0005886">
    <property type="term" value="C:plasma membrane"/>
    <property type="evidence" value="ECO:0007669"/>
    <property type="project" value="UniProtKB-SubCell"/>
</dbReference>
<dbReference type="GO" id="GO:0022857">
    <property type="term" value="F:transmembrane transporter activity"/>
    <property type="evidence" value="ECO:0007669"/>
    <property type="project" value="InterPro"/>
</dbReference>
<feature type="transmembrane region" description="Helical" evidence="7">
    <location>
        <begin position="72"/>
        <end position="95"/>
    </location>
</feature>
<organism evidence="9 10">
    <name type="scientific">Rhizobium leguminosarum bv. viciae</name>
    <dbReference type="NCBI Taxonomy" id="387"/>
    <lineage>
        <taxon>Bacteria</taxon>
        <taxon>Pseudomonadati</taxon>
        <taxon>Pseudomonadota</taxon>
        <taxon>Alphaproteobacteria</taxon>
        <taxon>Hyphomicrobiales</taxon>
        <taxon>Rhizobiaceae</taxon>
        <taxon>Rhizobium/Agrobacterium group</taxon>
        <taxon>Rhizobium</taxon>
    </lineage>
</organism>
<keyword evidence="5 7" id="KW-1133">Transmembrane helix</keyword>
<evidence type="ECO:0000256" key="4">
    <source>
        <dbReference type="ARBA" id="ARBA00022692"/>
    </source>
</evidence>
<keyword evidence="2" id="KW-0813">Transport</keyword>
<accession>A0A8G2IRY6</accession>
<feature type="transmembrane region" description="Helical" evidence="7">
    <location>
        <begin position="30"/>
        <end position="52"/>
    </location>
</feature>
<dbReference type="SUPFAM" id="SSF103473">
    <property type="entry name" value="MFS general substrate transporter"/>
    <property type="match status" value="1"/>
</dbReference>
<feature type="transmembrane region" description="Helical" evidence="7">
    <location>
        <begin position="402"/>
        <end position="423"/>
    </location>
</feature>
<evidence type="ECO:0000256" key="1">
    <source>
        <dbReference type="ARBA" id="ARBA00004651"/>
    </source>
</evidence>
<evidence type="ECO:0000256" key="6">
    <source>
        <dbReference type="ARBA" id="ARBA00023136"/>
    </source>
</evidence>
<evidence type="ECO:0000313" key="10">
    <source>
        <dbReference type="Proteomes" id="UP000291866"/>
    </source>
</evidence>
<keyword evidence="4 7" id="KW-0812">Transmembrane</keyword>
<feature type="transmembrane region" description="Helical" evidence="7">
    <location>
        <begin position="250"/>
        <end position="272"/>
    </location>
</feature>
<proteinExistence type="predicted"/>
<evidence type="ECO:0000256" key="3">
    <source>
        <dbReference type="ARBA" id="ARBA00022475"/>
    </source>
</evidence>
<feature type="transmembrane region" description="Helical" evidence="7">
    <location>
        <begin position="284"/>
        <end position="306"/>
    </location>
</feature>
<dbReference type="PANTHER" id="PTHR23513">
    <property type="entry name" value="INTEGRAL MEMBRANE EFFLUX PROTEIN-RELATED"/>
    <property type="match status" value="1"/>
</dbReference>
<dbReference type="InterPro" id="IPR036259">
    <property type="entry name" value="MFS_trans_sf"/>
</dbReference>